<accession>A0ABN7YAX0</accession>
<keyword evidence="2" id="KW-1185">Reference proteome</keyword>
<gene>
    <name evidence="1" type="ORF">LMG23994_01695</name>
</gene>
<comment type="caution">
    <text evidence="1">The sequence shown here is derived from an EMBL/GenBank/DDBJ whole genome shotgun (WGS) entry which is preliminary data.</text>
</comment>
<sequence length="91" mass="10280">MLCIAIEAGPAFQKISSPARRNAGYRTRVERKNRGCHTAIARFDTIPDEMPLTAICLIHPPAFEREQWLLIDCCNGPNMQMCFRHLAGIHS</sequence>
<organism evidence="1 2">
    <name type="scientific">Cupriavidus pinatubonensis</name>
    <dbReference type="NCBI Taxonomy" id="248026"/>
    <lineage>
        <taxon>Bacteria</taxon>
        <taxon>Pseudomonadati</taxon>
        <taxon>Pseudomonadota</taxon>
        <taxon>Betaproteobacteria</taxon>
        <taxon>Burkholderiales</taxon>
        <taxon>Burkholderiaceae</taxon>
        <taxon>Cupriavidus</taxon>
    </lineage>
</organism>
<protein>
    <submittedName>
        <fullName evidence="1">Uncharacterized protein</fullName>
    </submittedName>
</protein>
<dbReference type="Proteomes" id="UP000701702">
    <property type="component" value="Unassembled WGS sequence"/>
</dbReference>
<name>A0ABN7YAX0_9BURK</name>
<reference evidence="1 2" key="1">
    <citation type="submission" date="2021-08" db="EMBL/GenBank/DDBJ databases">
        <authorList>
            <person name="Peeters C."/>
        </authorList>
    </citation>
    <scope>NUCLEOTIDE SEQUENCE [LARGE SCALE GENOMIC DNA]</scope>
    <source>
        <strain evidence="1 2">LMG 23994</strain>
    </source>
</reference>
<proteinExistence type="predicted"/>
<evidence type="ECO:0000313" key="2">
    <source>
        <dbReference type="Proteomes" id="UP000701702"/>
    </source>
</evidence>
<dbReference type="EMBL" id="CAJZAF010000007">
    <property type="protein sequence ID" value="CAG9169851.1"/>
    <property type="molecule type" value="Genomic_DNA"/>
</dbReference>
<evidence type="ECO:0000313" key="1">
    <source>
        <dbReference type="EMBL" id="CAG9169851.1"/>
    </source>
</evidence>